<keyword evidence="5" id="KW-0804">Transcription</keyword>
<keyword evidence="2" id="KW-0862">Zinc</keyword>
<dbReference type="GO" id="GO:0008270">
    <property type="term" value="F:zinc ion binding"/>
    <property type="evidence" value="ECO:0007669"/>
    <property type="project" value="InterPro"/>
</dbReference>
<dbReference type="EMBL" id="QGMK01002125">
    <property type="protein sequence ID" value="TVY60770.1"/>
    <property type="molecule type" value="Genomic_DNA"/>
</dbReference>
<dbReference type="GO" id="GO:0000981">
    <property type="term" value="F:DNA-binding transcription factor activity, RNA polymerase II-specific"/>
    <property type="evidence" value="ECO:0007669"/>
    <property type="project" value="InterPro"/>
</dbReference>
<dbReference type="InterPro" id="IPR052360">
    <property type="entry name" value="Transcr_Regulatory_Proteins"/>
</dbReference>
<name>A0A8T9BV95_9HELO</name>
<evidence type="ECO:0000256" key="4">
    <source>
        <dbReference type="ARBA" id="ARBA00023125"/>
    </source>
</evidence>
<keyword evidence="10" id="KW-1185">Reference proteome</keyword>
<evidence type="ECO:0000259" key="8">
    <source>
        <dbReference type="PROSITE" id="PS50048"/>
    </source>
</evidence>
<dbReference type="SUPFAM" id="SSF57701">
    <property type="entry name" value="Zn2/Cys6 DNA-binding domain"/>
    <property type="match status" value="1"/>
</dbReference>
<dbReference type="InterPro" id="IPR001138">
    <property type="entry name" value="Zn2Cys6_DnaBD"/>
</dbReference>
<sequence length="492" mass="55927">MEPSPAPRKRASTPRSKHGCITCKIRRLKCGEEKPHCSRCIKSGWQCDGYEHLIESGSRSRSGSMVKPAAGLVPLRPRSRAESSRGSRSPSQLRTPPGSPTMSSSLYEREQQYLKRLDTVPCQALIDHDAIRFKNVAREELHHNPCVRHVIAGISSLSCSSAPTPSLLYFVDISQGTHREFALQQYQLAIQCLRECITDPVQVEHPLKTLISCVFLAFFDSFIGNVGFAVQHIRYARNILFNIKPTRSLLAIPLQDNSEESQLYLFYQLDLQDMISNGIDENRGFVLTEPIDSCLSIPDQFATLEDARFCKPQLLWEGYHFWYRTAYCNFLPFEAIPTNALEDRFYYIEQIHRFHSALEPILSEAPASQDLHPLLRSSSLKLESVTLLINIVMSLNTPEVEADTLLPYFEYLLSTARDIIEWETERDCIGGSSSTSAPLPHQIKLTKPTDHEAYTFEVRTITPLFLVATKCRLPALRRQAIALMLSSHRREW</sequence>
<evidence type="ECO:0000256" key="6">
    <source>
        <dbReference type="ARBA" id="ARBA00023242"/>
    </source>
</evidence>
<evidence type="ECO:0000256" key="5">
    <source>
        <dbReference type="ARBA" id="ARBA00023163"/>
    </source>
</evidence>
<feature type="non-terminal residue" evidence="9">
    <location>
        <position position="492"/>
    </location>
</feature>
<feature type="region of interest" description="Disordered" evidence="7">
    <location>
        <begin position="58"/>
        <end position="105"/>
    </location>
</feature>
<dbReference type="Gene3D" id="4.10.240.10">
    <property type="entry name" value="Zn(2)-C6 fungal-type DNA-binding domain"/>
    <property type="match status" value="1"/>
</dbReference>
<accession>A0A8T9BV95</accession>
<protein>
    <submittedName>
        <fullName evidence="9">Transcriptional regulatory protein moc3</fullName>
    </submittedName>
</protein>
<evidence type="ECO:0000256" key="7">
    <source>
        <dbReference type="SAM" id="MobiDB-lite"/>
    </source>
</evidence>
<dbReference type="InterPro" id="IPR036864">
    <property type="entry name" value="Zn2-C6_fun-type_DNA-bd_sf"/>
</dbReference>
<dbReference type="Pfam" id="PF11951">
    <property type="entry name" value="Fungal_trans_2"/>
    <property type="match status" value="1"/>
</dbReference>
<organism evidence="9 10">
    <name type="scientific">Lachnellula suecica</name>
    <dbReference type="NCBI Taxonomy" id="602035"/>
    <lineage>
        <taxon>Eukaryota</taxon>
        <taxon>Fungi</taxon>
        <taxon>Dikarya</taxon>
        <taxon>Ascomycota</taxon>
        <taxon>Pezizomycotina</taxon>
        <taxon>Leotiomycetes</taxon>
        <taxon>Helotiales</taxon>
        <taxon>Lachnaceae</taxon>
        <taxon>Lachnellula</taxon>
    </lineage>
</organism>
<comment type="caution">
    <text evidence="9">The sequence shown here is derived from an EMBL/GenBank/DDBJ whole genome shotgun (WGS) entry which is preliminary data.</text>
</comment>
<dbReference type="InterPro" id="IPR021858">
    <property type="entry name" value="Fun_TF"/>
</dbReference>
<evidence type="ECO:0000256" key="3">
    <source>
        <dbReference type="ARBA" id="ARBA00023015"/>
    </source>
</evidence>
<reference evidence="9 10" key="1">
    <citation type="submission" date="2018-05" db="EMBL/GenBank/DDBJ databases">
        <title>Genome sequencing and assembly of the regulated plant pathogen Lachnellula willkommii and related sister species for the development of diagnostic species identification markers.</title>
        <authorList>
            <person name="Giroux E."/>
            <person name="Bilodeau G."/>
        </authorList>
    </citation>
    <scope>NUCLEOTIDE SEQUENCE [LARGE SCALE GENOMIC DNA]</scope>
    <source>
        <strain evidence="9 10">CBS 268.59</strain>
    </source>
</reference>
<keyword evidence="6" id="KW-0539">Nucleus</keyword>
<dbReference type="AlphaFoldDB" id="A0A8T9BV95"/>
<dbReference type="SMART" id="SM00066">
    <property type="entry name" value="GAL4"/>
    <property type="match status" value="1"/>
</dbReference>
<evidence type="ECO:0000256" key="1">
    <source>
        <dbReference type="ARBA" id="ARBA00022723"/>
    </source>
</evidence>
<keyword evidence="4" id="KW-0238">DNA-binding</keyword>
<evidence type="ECO:0000313" key="10">
    <source>
        <dbReference type="Proteomes" id="UP000469558"/>
    </source>
</evidence>
<keyword evidence="1" id="KW-0479">Metal-binding</keyword>
<dbReference type="PANTHER" id="PTHR36206">
    <property type="entry name" value="ASPERCRYPTIN BIOSYNTHESIS CLUSTER-SPECIFIC TRANSCRIPTION REGULATOR ATNN-RELATED"/>
    <property type="match status" value="1"/>
</dbReference>
<evidence type="ECO:0000313" key="9">
    <source>
        <dbReference type="EMBL" id="TVY60770.1"/>
    </source>
</evidence>
<dbReference type="CDD" id="cd00067">
    <property type="entry name" value="GAL4"/>
    <property type="match status" value="1"/>
</dbReference>
<dbReference type="Proteomes" id="UP000469558">
    <property type="component" value="Unassembled WGS sequence"/>
</dbReference>
<dbReference type="PROSITE" id="PS50048">
    <property type="entry name" value="ZN2_CY6_FUNGAL_2"/>
    <property type="match status" value="1"/>
</dbReference>
<dbReference type="PANTHER" id="PTHR36206:SF4">
    <property type="entry name" value="HYPOTHETICAL CONSERVED PROTEIN (EUROFUNG)-RELATED"/>
    <property type="match status" value="1"/>
</dbReference>
<dbReference type="GO" id="GO:0003677">
    <property type="term" value="F:DNA binding"/>
    <property type="evidence" value="ECO:0007669"/>
    <property type="project" value="UniProtKB-KW"/>
</dbReference>
<evidence type="ECO:0000256" key="2">
    <source>
        <dbReference type="ARBA" id="ARBA00022833"/>
    </source>
</evidence>
<dbReference type="OrthoDB" id="3598904at2759"/>
<proteinExistence type="predicted"/>
<feature type="domain" description="Zn(2)-C6 fungal-type" evidence="8">
    <location>
        <begin position="19"/>
        <end position="47"/>
    </location>
</feature>
<keyword evidence="3" id="KW-0805">Transcription regulation</keyword>
<dbReference type="Pfam" id="PF00172">
    <property type="entry name" value="Zn_clus"/>
    <property type="match status" value="1"/>
</dbReference>
<dbReference type="PROSITE" id="PS00463">
    <property type="entry name" value="ZN2_CY6_FUNGAL_1"/>
    <property type="match status" value="1"/>
</dbReference>
<gene>
    <name evidence="9" type="primary">moc3_1</name>
    <name evidence="9" type="ORF">LSUE1_G008317</name>
</gene>